<organism evidence="1 2">
    <name type="scientific">Clunio marinus</name>
    <dbReference type="NCBI Taxonomy" id="568069"/>
    <lineage>
        <taxon>Eukaryota</taxon>
        <taxon>Metazoa</taxon>
        <taxon>Ecdysozoa</taxon>
        <taxon>Arthropoda</taxon>
        <taxon>Hexapoda</taxon>
        <taxon>Insecta</taxon>
        <taxon>Pterygota</taxon>
        <taxon>Neoptera</taxon>
        <taxon>Endopterygota</taxon>
        <taxon>Diptera</taxon>
        <taxon>Nematocera</taxon>
        <taxon>Chironomoidea</taxon>
        <taxon>Chironomidae</taxon>
        <taxon>Clunio</taxon>
    </lineage>
</organism>
<dbReference type="EMBL" id="CVRI01000020">
    <property type="protein sequence ID" value="CRK90864.1"/>
    <property type="molecule type" value="Genomic_DNA"/>
</dbReference>
<evidence type="ECO:0000313" key="1">
    <source>
        <dbReference type="EMBL" id="CRK90864.1"/>
    </source>
</evidence>
<proteinExistence type="predicted"/>
<accession>A0A1J1HS04</accession>
<dbReference type="Proteomes" id="UP000183832">
    <property type="component" value="Unassembled WGS sequence"/>
</dbReference>
<dbReference type="AlphaFoldDB" id="A0A1J1HS04"/>
<evidence type="ECO:0000313" key="2">
    <source>
        <dbReference type="Proteomes" id="UP000183832"/>
    </source>
</evidence>
<name>A0A1J1HS04_9DIPT</name>
<sequence length="61" mass="6975">MYLIIEDLIALDYILKNETLVLTAYSSGEIKVKSASKRFAVGMVWSLSQKRIINTPEKKTR</sequence>
<protein>
    <submittedName>
        <fullName evidence="1">CLUMA_CG004554, isoform A</fullName>
    </submittedName>
</protein>
<gene>
    <name evidence="1" type="ORF">CLUMA_CG004554</name>
</gene>
<reference evidence="1 2" key="1">
    <citation type="submission" date="2015-04" db="EMBL/GenBank/DDBJ databases">
        <authorList>
            <person name="Syromyatnikov M.Y."/>
            <person name="Popov V.N."/>
        </authorList>
    </citation>
    <scope>NUCLEOTIDE SEQUENCE [LARGE SCALE GENOMIC DNA]</scope>
</reference>
<keyword evidence="2" id="KW-1185">Reference proteome</keyword>